<comment type="similarity">
    <text evidence="2 13">Belongs to the taffazin family.</text>
</comment>
<protein>
    <recommendedName>
        <fullName evidence="13">Tafazzin family protein</fullName>
    </recommendedName>
</protein>
<dbReference type="SMART" id="SM00563">
    <property type="entry name" value="PlsC"/>
    <property type="match status" value="1"/>
</dbReference>
<evidence type="ECO:0000313" key="16">
    <source>
        <dbReference type="Proteomes" id="UP001107558"/>
    </source>
</evidence>
<dbReference type="InterPro" id="IPR002123">
    <property type="entry name" value="Plipid/glycerol_acylTrfase"/>
</dbReference>
<keyword evidence="4" id="KW-1000">Mitochondrion outer membrane</keyword>
<evidence type="ECO:0000256" key="11">
    <source>
        <dbReference type="ARBA" id="ARBA00047906"/>
    </source>
</evidence>
<proteinExistence type="inferred from homology"/>
<evidence type="ECO:0000259" key="14">
    <source>
        <dbReference type="SMART" id="SM00563"/>
    </source>
</evidence>
<evidence type="ECO:0000256" key="7">
    <source>
        <dbReference type="ARBA" id="ARBA00023128"/>
    </source>
</evidence>
<evidence type="ECO:0000256" key="13">
    <source>
        <dbReference type="RuleBase" id="RU365062"/>
    </source>
</evidence>
<comment type="subcellular location">
    <subcellularLocation>
        <location evidence="1">Mitochondrion inner membrane</location>
        <topology evidence="1">Peripheral membrane protein</topology>
        <orientation evidence="1">Intermembrane side</orientation>
    </subcellularLocation>
    <subcellularLocation>
        <location evidence="10">Mitochondrion outer membrane</location>
        <topology evidence="10">Peripheral membrane protein</topology>
        <orientation evidence="10">Intermembrane side</orientation>
    </subcellularLocation>
</comment>
<sequence>MEKFQYPADMPYDIKWIYPKMQKPNAFFRAVSKGVIGAVGLISKIIVGNGKVLLNKTSIYNIEVLENIVENRPKNQPLLTYSNHYSCGDDPGIFGCLKLRNVCSPSRIRWSVAAHDICFTNFWHSSFFMYGKCIPVIRGGGIYQPAIDMCIEKLKLGEWVHIFPEGKVNMEKEYMRLKWGIGRILKELYPIQPIIIPIYHIGMDNLLPNYPPYYFRFNNKLTFNFGNPIDISDVMKNISDNNVDDITARKMITDKLQEQLNIIRVETEKLHNNS</sequence>
<evidence type="ECO:0000256" key="5">
    <source>
        <dbReference type="ARBA" id="ARBA00022792"/>
    </source>
</evidence>
<dbReference type="InterPro" id="IPR000872">
    <property type="entry name" value="Tafazzin"/>
</dbReference>
<dbReference type="SUPFAM" id="SSF69593">
    <property type="entry name" value="Glycerol-3-phosphate (1)-acyltransferase"/>
    <property type="match status" value="1"/>
</dbReference>
<comment type="catalytic activity">
    <reaction evidence="12">
        <text>1,2-di-(9Z-octadecenoyl)-sn-glycero-3-phosphocholine + 1-hexadecanoyl-sn-glycero-3-phosphocholine = 1-hexadecanoyl-2-(9Z-octadecenoyl)-sn-glycero-3-phosphocholine + 1-(9Z-octadecenoyl)-sn-glycero-3-phosphocholine</text>
        <dbReference type="Rhea" id="RHEA:43816"/>
        <dbReference type="ChEBI" id="CHEBI:28610"/>
        <dbReference type="ChEBI" id="CHEBI:72998"/>
        <dbReference type="ChEBI" id="CHEBI:73001"/>
        <dbReference type="ChEBI" id="CHEBI:74669"/>
    </reaction>
    <physiologicalReaction direction="left-to-right" evidence="12">
        <dbReference type="Rhea" id="RHEA:43817"/>
    </physiologicalReaction>
    <physiologicalReaction direction="right-to-left" evidence="12">
        <dbReference type="Rhea" id="RHEA:43818"/>
    </physiologicalReaction>
</comment>
<reference evidence="15" key="1">
    <citation type="submission" date="2021-03" db="EMBL/GenBank/DDBJ databases">
        <title>Chromosome level genome of the anhydrobiotic midge Polypedilum vanderplanki.</title>
        <authorList>
            <person name="Yoshida Y."/>
            <person name="Kikawada T."/>
            <person name="Gusev O."/>
        </authorList>
    </citation>
    <scope>NUCLEOTIDE SEQUENCE</scope>
    <source>
        <strain evidence="15">NIAS01</strain>
        <tissue evidence="15">Whole body or cell culture</tissue>
    </source>
</reference>
<evidence type="ECO:0000256" key="12">
    <source>
        <dbReference type="ARBA" id="ARBA00049543"/>
    </source>
</evidence>
<dbReference type="PRINTS" id="PR00979">
    <property type="entry name" value="TAFAZZIN"/>
</dbReference>
<dbReference type="CDD" id="cd07989">
    <property type="entry name" value="LPLAT_AGPAT-like"/>
    <property type="match status" value="1"/>
</dbReference>
<evidence type="ECO:0000256" key="2">
    <source>
        <dbReference type="ARBA" id="ARBA00010524"/>
    </source>
</evidence>
<evidence type="ECO:0000256" key="10">
    <source>
        <dbReference type="ARBA" id="ARBA00024323"/>
    </source>
</evidence>
<evidence type="ECO:0000313" key="15">
    <source>
        <dbReference type="EMBL" id="KAG5677800.1"/>
    </source>
</evidence>
<dbReference type="GO" id="GO:0007007">
    <property type="term" value="P:inner mitochondrial membrane organization"/>
    <property type="evidence" value="ECO:0007669"/>
    <property type="project" value="TreeGrafter"/>
</dbReference>
<evidence type="ECO:0000256" key="1">
    <source>
        <dbReference type="ARBA" id="ARBA00004137"/>
    </source>
</evidence>
<comment type="catalytic activity">
    <reaction evidence="11">
        <text>1'-[1,2-diacyl-sn-glycero-3-phospho],3'-[1-acyl-sn-glycero-3-phospho]-glycerol + a 1,2-diacyl-sn-glycero-3-phosphocholine = a cardiolipin + a 1-acyl-sn-glycero-3-phosphocholine</text>
        <dbReference type="Rhea" id="RHEA:33731"/>
        <dbReference type="ChEBI" id="CHEBI:57643"/>
        <dbReference type="ChEBI" id="CHEBI:58168"/>
        <dbReference type="ChEBI" id="CHEBI:62237"/>
        <dbReference type="ChEBI" id="CHEBI:64743"/>
    </reaction>
    <physiologicalReaction direction="left-to-right" evidence="11">
        <dbReference type="Rhea" id="RHEA:33732"/>
    </physiologicalReaction>
    <physiologicalReaction direction="right-to-left" evidence="11">
        <dbReference type="Rhea" id="RHEA:33733"/>
    </physiologicalReaction>
</comment>
<accession>A0A9J6C7G7</accession>
<evidence type="ECO:0000256" key="9">
    <source>
        <dbReference type="ARBA" id="ARBA00023315"/>
    </source>
</evidence>
<keyword evidence="16" id="KW-1185">Reference proteome</keyword>
<dbReference type="PANTHER" id="PTHR12497:SF0">
    <property type="entry name" value="TAFAZZIN"/>
    <property type="match status" value="1"/>
</dbReference>
<dbReference type="GO" id="GO:0005743">
    <property type="term" value="C:mitochondrial inner membrane"/>
    <property type="evidence" value="ECO:0007669"/>
    <property type="project" value="UniProtKB-SubCell"/>
</dbReference>
<keyword evidence="8" id="KW-0472">Membrane</keyword>
<gene>
    <name evidence="15" type="ORF">PVAND_007529</name>
</gene>
<dbReference type="Pfam" id="PF01553">
    <property type="entry name" value="Acyltransferase"/>
    <property type="match status" value="1"/>
</dbReference>
<comment type="caution">
    <text evidence="15">The sequence shown here is derived from an EMBL/GenBank/DDBJ whole genome shotgun (WGS) entry which is preliminary data.</text>
</comment>
<dbReference type="PANTHER" id="PTHR12497">
    <property type="entry name" value="TAZ PROTEIN TAFAZZIN"/>
    <property type="match status" value="1"/>
</dbReference>
<dbReference type="Proteomes" id="UP001107558">
    <property type="component" value="Chromosome 2"/>
</dbReference>
<dbReference type="GO" id="GO:0005741">
    <property type="term" value="C:mitochondrial outer membrane"/>
    <property type="evidence" value="ECO:0007669"/>
    <property type="project" value="UniProtKB-SubCell"/>
</dbReference>
<evidence type="ECO:0000256" key="4">
    <source>
        <dbReference type="ARBA" id="ARBA00022787"/>
    </source>
</evidence>
<dbReference type="GO" id="GO:0047184">
    <property type="term" value="F:1-acylglycerophosphocholine O-acyltransferase activity"/>
    <property type="evidence" value="ECO:0007669"/>
    <property type="project" value="TreeGrafter"/>
</dbReference>
<evidence type="ECO:0000256" key="6">
    <source>
        <dbReference type="ARBA" id="ARBA00023098"/>
    </source>
</evidence>
<keyword evidence="3" id="KW-0808">Transferase</keyword>
<evidence type="ECO:0000256" key="8">
    <source>
        <dbReference type="ARBA" id="ARBA00023136"/>
    </source>
</evidence>
<keyword evidence="9" id="KW-0012">Acyltransferase</keyword>
<dbReference type="GO" id="GO:0035965">
    <property type="term" value="P:cardiolipin acyl-chain remodeling"/>
    <property type="evidence" value="ECO:0007669"/>
    <property type="project" value="TreeGrafter"/>
</dbReference>
<keyword evidence="5" id="KW-0999">Mitochondrion inner membrane</keyword>
<keyword evidence="6" id="KW-0443">Lipid metabolism</keyword>
<organism evidence="15 16">
    <name type="scientific">Polypedilum vanderplanki</name>
    <name type="common">Sleeping chironomid midge</name>
    <dbReference type="NCBI Taxonomy" id="319348"/>
    <lineage>
        <taxon>Eukaryota</taxon>
        <taxon>Metazoa</taxon>
        <taxon>Ecdysozoa</taxon>
        <taxon>Arthropoda</taxon>
        <taxon>Hexapoda</taxon>
        <taxon>Insecta</taxon>
        <taxon>Pterygota</taxon>
        <taxon>Neoptera</taxon>
        <taxon>Endopterygota</taxon>
        <taxon>Diptera</taxon>
        <taxon>Nematocera</taxon>
        <taxon>Chironomoidea</taxon>
        <taxon>Chironomidae</taxon>
        <taxon>Chironominae</taxon>
        <taxon>Polypedilum</taxon>
        <taxon>Polypedilum</taxon>
    </lineage>
</organism>
<evidence type="ECO:0000256" key="3">
    <source>
        <dbReference type="ARBA" id="ARBA00022679"/>
    </source>
</evidence>
<dbReference type="OrthoDB" id="193467at2759"/>
<dbReference type="EMBL" id="JADBJN010000002">
    <property type="protein sequence ID" value="KAG5677800.1"/>
    <property type="molecule type" value="Genomic_DNA"/>
</dbReference>
<keyword evidence="7" id="KW-0496">Mitochondrion</keyword>
<dbReference type="AlphaFoldDB" id="A0A9J6C7G7"/>
<name>A0A9J6C7G7_POLVA</name>
<feature type="domain" description="Phospholipid/glycerol acyltransferase" evidence="14">
    <location>
        <begin position="78"/>
        <end position="203"/>
    </location>
</feature>